<sequence>MFKKESNKFHPQNKNGELITVVFQMTSGRVKRIINVDVNSFMEFADRNSNYGWITFNDISVNLNNVDYYWKECQDERLAPEKQMKVVYVEDDEEKAGE</sequence>
<dbReference type="KEGG" id="vg:11536740"/>
<dbReference type="OrthoDB" id="21130at10239"/>
<name>G9B1I5_9CAUD</name>
<keyword evidence="2" id="KW-1185">Reference proteome</keyword>
<accession>G9B1I5</accession>
<protein>
    <submittedName>
        <fullName evidence="1">Gp84</fullName>
    </submittedName>
</protein>
<dbReference type="GeneID" id="11536740"/>
<evidence type="ECO:0000313" key="1">
    <source>
        <dbReference type="EMBL" id="ADH03230.1"/>
    </source>
</evidence>
<reference evidence="1 2" key="1">
    <citation type="submission" date="2013-01" db="EMBL/GenBank/DDBJ databases">
        <title>Large myovirus of Bacillus.</title>
        <authorList>
            <person name="Klumpp J."/>
            <person name="Beyer W."/>
            <person name="Loessner M.J."/>
        </authorList>
    </citation>
    <scope>NUCLEOTIDE SEQUENCE [LARGE SCALE GENOMIC DNA]</scope>
</reference>
<dbReference type="Proteomes" id="UP000005445">
    <property type="component" value="Segment"/>
</dbReference>
<dbReference type="RefSeq" id="YP_004957099.1">
    <property type="nucleotide sequence ID" value="NC_016563.1"/>
</dbReference>
<dbReference type="EMBL" id="HM144387">
    <property type="protein sequence ID" value="ADH03230.1"/>
    <property type="molecule type" value="Genomic_DNA"/>
</dbReference>
<organism evidence="1 2">
    <name type="scientific">Bacillus phage W.Ph</name>
    <dbReference type="NCBI Taxonomy" id="764595"/>
    <lineage>
        <taxon>Viruses</taxon>
        <taxon>Duplodnaviria</taxon>
        <taxon>Heunggongvirae</taxon>
        <taxon>Uroviricota</taxon>
        <taxon>Caudoviricetes</taxon>
        <taxon>Herelleviridae</taxon>
        <taxon>Bastillevirinae</taxon>
        <taxon>Wphvirus</taxon>
        <taxon>Wphvirus WPh</taxon>
    </lineage>
</organism>
<proteinExistence type="predicted"/>
<evidence type="ECO:0000313" key="2">
    <source>
        <dbReference type="Proteomes" id="UP000005445"/>
    </source>
</evidence>